<accession>A0ABN9SQ48</accession>
<feature type="compositionally biased region" description="Acidic residues" evidence="1">
    <location>
        <begin position="243"/>
        <end position="255"/>
    </location>
</feature>
<feature type="compositionally biased region" description="Basic and acidic residues" evidence="1">
    <location>
        <begin position="207"/>
        <end position="222"/>
    </location>
</feature>
<evidence type="ECO:0000313" key="2">
    <source>
        <dbReference type="EMBL" id="CAK0833967.1"/>
    </source>
</evidence>
<comment type="caution">
    <text evidence="2">The sequence shown here is derived from an EMBL/GenBank/DDBJ whole genome shotgun (WGS) entry which is preliminary data.</text>
</comment>
<gene>
    <name evidence="2" type="ORF">PCOR1329_LOCUS31518</name>
</gene>
<evidence type="ECO:0000313" key="3">
    <source>
        <dbReference type="Proteomes" id="UP001189429"/>
    </source>
</evidence>
<feature type="compositionally biased region" description="Polar residues" evidence="1">
    <location>
        <begin position="320"/>
        <end position="330"/>
    </location>
</feature>
<protein>
    <submittedName>
        <fullName evidence="2">Uncharacterized protein</fullName>
    </submittedName>
</protein>
<feature type="region of interest" description="Disordered" evidence="1">
    <location>
        <begin position="161"/>
        <end position="330"/>
    </location>
</feature>
<reference evidence="2" key="1">
    <citation type="submission" date="2023-10" db="EMBL/GenBank/DDBJ databases">
        <authorList>
            <person name="Chen Y."/>
            <person name="Shah S."/>
            <person name="Dougan E. K."/>
            <person name="Thang M."/>
            <person name="Chan C."/>
        </authorList>
    </citation>
    <scope>NUCLEOTIDE SEQUENCE [LARGE SCALE GENOMIC DNA]</scope>
</reference>
<feature type="compositionally biased region" description="Basic and acidic residues" evidence="1">
    <location>
        <begin position="1"/>
        <end position="19"/>
    </location>
</feature>
<feature type="compositionally biased region" description="Low complexity" evidence="1">
    <location>
        <begin position="69"/>
        <end position="80"/>
    </location>
</feature>
<keyword evidence="3" id="KW-1185">Reference proteome</keyword>
<organism evidence="2 3">
    <name type="scientific">Prorocentrum cordatum</name>
    <dbReference type="NCBI Taxonomy" id="2364126"/>
    <lineage>
        <taxon>Eukaryota</taxon>
        <taxon>Sar</taxon>
        <taxon>Alveolata</taxon>
        <taxon>Dinophyceae</taxon>
        <taxon>Prorocentrales</taxon>
        <taxon>Prorocentraceae</taxon>
        <taxon>Prorocentrum</taxon>
    </lineage>
</organism>
<feature type="compositionally biased region" description="Basic and acidic residues" evidence="1">
    <location>
        <begin position="37"/>
        <end position="51"/>
    </location>
</feature>
<feature type="region of interest" description="Disordered" evidence="1">
    <location>
        <begin position="1"/>
        <end position="98"/>
    </location>
</feature>
<proteinExistence type="predicted"/>
<evidence type="ECO:0000256" key="1">
    <source>
        <dbReference type="SAM" id="MobiDB-lite"/>
    </source>
</evidence>
<dbReference type="EMBL" id="CAUYUJ010012447">
    <property type="protein sequence ID" value="CAK0833967.1"/>
    <property type="molecule type" value="Genomic_DNA"/>
</dbReference>
<sequence length="330" mass="36399">MLHARVHEEPPERLHELREPGIATAAPRAPSGRPKGALREEPPRDLPDVLHHRGLLHHQRRRLRRTSPPRRASSSASRTSWLRRHRTSSTGRGSTNSIVGPRVVEVDVAIGVRPGGRLRRLHEPQARPSSASIRRRALHVDNLFLLLLLLRRLARRAPLPPPPPLRGMRRGARVGSRCTSRPRTWRMRGAAISAVGRQRGSLGRPEQGSRDCGPRDGRDGAPRRATQHGAAHGRFHQGGGGEQTEEEEEEEEEEEGSRATPRGSLRQRRSSQADAEPPAALRPGRPRPIHHGASAARACRRAKGSDMGKKQPSVHARASRASQGLLQDPA</sequence>
<name>A0ABN9SQ48_9DINO</name>
<feature type="compositionally biased region" description="Low complexity" evidence="1">
    <location>
        <begin position="88"/>
        <end position="97"/>
    </location>
</feature>
<dbReference type="Proteomes" id="UP001189429">
    <property type="component" value="Unassembled WGS sequence"/>
</dbReference>
<feature type="compositionally biased region" description="Basic residues" evidence="1">
    <location>
        <begin position="52"/>
        <end position="68"/>
    </location>
</feature>